<reference evidence="3" key="1">
    <citation type="submission" date="2022-11" db="UniProtKB">
        <authorList>
            <consortium name="WormBaseParasite"/>
        </authorList>
    </citation>
    <scope>IDENTIFICATION</scope>
</reference>
<dbReference type="Pfam" id="PF04969">
    <property type="entry name" value="CS"/>
    <property type="match status" value="1"/>
</dbReference>
<protein>
    <submittedName>
        <fullName evidence="3">CS domain-containing protein</fullName>
    </submittedName>
</protein>
<dbReference type="AlphaFoldDB" id="A0A915EME0"/>
<dbReference type="InterPro" id="IPR007052">
    <property type="entry name" value="CS_dom"/>
</dbReference>
<evidence type="ECO:0000259" key="1">
    <source>
        <dbReference type="PROSITE" id="PS51203"/>
    </source>
</evidence>
<name>A0A915EME0_9BILA</name>
<sequence>MLHHVQRLLLKYLKKAYSRHQMTKEANYAAKLMKEIDDSGKPISEHLLDSLLKKFLRLAVDPVGPIKKFDKKTICAHANKAVSQEAQAIIDRHMEAIIDELNVRIRDEKGSARKIMKAFNDEIQTDSSAEGLLKGSTDKKKADVSADGLLKGAKHKESQFVESSNENAKDVDDLSNDYNLEKDCSAAGTVNGDKNLKQTSFPRVLDETQNIVDVTYAIPGIDIDSSKVDAKFESNSYTVRGQTIAGKTFVISEKFLKGEIKPEKSRFVVETDSLTILLWKKIKGKNSNQINFDE</sequence>
<dbReference type="CDD" id="cd06463">
    <property type="entry name" value="p23_like"/>
    <property type="match status" value="1"/>
</dbReference>
<dbReference type="Proteomes" id="UP000887574">
    <property type="component" value="Unplaced"/>
</dbReference>
<dbReference type="Gene3D" id="2.60.40.790">
    <property type="match status" value="1"/>
</dbReference>
<proteinExistence type="predicted"/>
<evidence type="ECO:0000313" key="3">
    <source>
        <dbReference type="WBParaSite" id="jg7439"/>
    </source>
</evidence>
<feature type="domain" description="CS" evidence="1">
    <location>
        <begin position="198"/>
        <end position="294"/>
    </location>
</feature>
<dbReference type="InterPro" id="IPR008978">
    <property type="entry name" value="HSP20-like_chaperone"/>
</dbReference>
<keyword evidence="2" id="KW-1185">Reference proteome</keyword>
<accession>A0A915EME0</accession>
<dbReference type="SUPFAM" id="SSF49764">
    <property type="entry name" value="HSP20-like chaperones"/>
    <property type="match status" value="1"/>
</dbReference>
<organism evidence="2 3">
    <name type="scientific">Ditylenchus dipsaci</name>
    <dbReference type="NCBI Taxonomy" id="166011"/>
    <lineage>
        <taxon>Eukaryota</taxon>
        <taxon>Metazoa</taxon>
        <taxon>Ecdysozoa</taxon>
        <taxon>Nematoda</taxon>
        <taxon>Chromadorea</taxon>
        <taxon>Rhabditida</taxon>
        <taxon>Tylenchina</taxon>
        <taxon>Tylenchomorpha</taxon>
        <taxon>Sphaerularioidea</taxon>
        <taxon>Anguinidae</taxon>
        <taxon>Anguininae</taxon>
        <taxon>Ditylenchus</taxon>
    </lineage>
</organism>
<dbReference type="WBParaSite" id="jg7439">
    <property type="protein sequence ID" value="jg7439"/>
    <property type="gene ID" value="jg7439"/>
</dbReference>
<dbReference type="PROSITE" id="PS51203">
    <property type="entry name" value="CS"/>
    <property type="match status" value="1"/>
</dbReference>
<evidence type="ECO:0000313" key="2">
    <source>
        <dbReference type="Proteomes" id="UP000887574"/>
    </source>
</evidence>